<comment type="similarity">
    <text evidence="2">Belongs to the ABC transporter superfamily.</text>
</comment>
<dbReference type="InterPro" id="IPR027417">
    <property type="entry name" value="P-loop_NTPase"/>
</dbReference>
<comment type="subcellular location">
    <subcellularLocation>
        <location evidence="1">Cell membrane</location>
        <topology evidence="1">Peripheral membrane protein</topology>
    </subcellularLocation>
</comment>
<accession>A0A212K3V6</accession>
<keyword evidence="6 10" id="KW-0067">ATP-binding</keyword>
<dbReference type="GO" id="GO:0005524">
    <property type="term" value="F:ATP binding"/>
    <property type="evidence" value="ECO:0007669"/>
    <property type="project" value="UniProtKB-KW"/>
</dbReference>
<evidence type="ECO:0000256" key="2">
    <source>
        <dbReference type="ARBA" id="ARBA00005417"/>
    </source>
</evidence>
<evidence type="ECO:0000256" key="5">
    <source>
        <dbReference type="ARBA" id="ARBA00022741"/>
    </source>
</evidence>
<evidence type="ECO:0000256" key="7">
    <source>
        <dbReference type="ARBA" id="ARBA00022970"/>
    </source>
</evidence>
<evidence type="ECO:0000256" key="4">
    <source>
        <dbReference type="ARBA" id="ARBA00022475"/>
    </source>
</evidence>
<protein>
    <submittedName>
        <fullName evidence="10">Glutamine transporter subunit ATP-binding component of ABC superfamily</fullName>
    </submittedName>
</protein>
<reference evidence="10" key="1">
    <citation type="submission" date="2016-04" db="EMBL/GenBank/DDBJ databases">
        <authorList>
            <person name="Evans L.H."/>
            <person name="Alamgir A."/>
            <person name="Owens N."/>
            <person name="Weber N.D."/>
            <person name="Virtaneva K."/>
            <person name="Barbian K."/>
            <person name="Babar A."/>
            <person name="Rosenke K."/>
        </authorList>
    </citation>
    <scope>NUCLEOTIDE SEQUENCE</scope>
    <source>
        <strain evidence="10">86</strain>
    </source>
</reference>
<dbReference type="EMBL" id="FLUQ01000002">
    <property type="protein sequence ID" value="SBW06327.1"/>
    <property type="molecule type" value="Genomic_DNA"/>
</dbReference>
<feature type="domain" description="ABC transporter" evidence="9">
    <location>
        <begin position="29"/>
        <end position="264"/>
    </location>
</feature>
<dbReference type="InterPro" id="IPR017871">
    <property type="entry name" value="ABC_transporter-like_CS"/>
</dbReference>
<evidence type="ECO:0000256" key="6">
    <source>
        <dbReference type="ARBA" id="ARBA00022840"/>
    </source>
</evidence>
<dbReference type="Gene3D" id="3.40.50.300">
    <property type="entry name" value="P-loop containing nucleotide triphosphate hydrolases"/>
    <property type="match status" value="1"/>
</dbReference>
<sequence>MTDYELPGAPGAAHSGDTPGAVYSGDAALRMENISKTLGGRKILDNVSLSVPRGTLTVLIGPSGAGKSTFLQCINHLIPPDEGAVFLNGEKLNARDKGCLSRFRMQVGMIFQDFNLFDHLTALDNVGIALTKVRGLPKKQARERALEELTRVGLKNRAGLYPAELSGGQKQRVAIARALAMDPIAMLLDEPTSALDPELVGEVLAVIRDLARAGMTMVMATHQMDFARALATEIVFMEKGRIIEQGSPRALLAPGAKTRTHDFCSKLGEMADAKDEE</sequence>
<dbReference type="PROSITE" id="PS00211">
    <property type="entry name" value="ABC_TRANSPORTER_1"/>
    <property type="match status" value="1"/>
</dbReference>
<dbReference type="SUPFAM" id="SSF52540">
    <property type="entry name" value="P-loop containing nucleoside triphosphate hydrolases"/>
    <property type="match status" value="1"/>
</dbReference>
<dbReference type="GO" id="GO:0016887">
    <property type="term" value="F:ATP hydrolysis activity"/>
    <property type="evidence" value="ECO:0007669"/>
    <property type="project" value="InterPro"/>
</dbReference>
<organism evidence="10">
    <name type="scientific">uncultured delta proteobacterium</name>
    <dbReference type="NCBI Taxonomy" id="34034"/>
    <lineage>
        <taxon>Bacteria</taxon>
        <taxon>Deltaproteobacteria</taxon>
        <taxon>environmental samples</taxon>
    </lineage>
</organism>
<dbReference type="InterPro" id="IPR030679">
    <property type="entry name" value="ABC_ATPase_HisP-typ"/>
</dbReference>
<dbReference type="GO" id="GO:0015424">
    <property type="term" value="F:ABC-type amino acid transporter activity"/>
    <property type="evidence" value="ECO:0007669"/>
    <property type="project" value="InterPro"/>
</dbReference>
<dbReference type="PANTHER" id="PTHR43166:SF9">
    <property type="entry name" value="GLUTAMATE_ASPARTATE IMPORT ATP-BINDING PROTEIN GLTL"/>
    <property type="match status" value="1"/>
</dbReference>
<evidence type="ECO:0000313" key="10">
    <source>
        <dbReference type="EMBL" id="SBW06327.1"/>
    </source>
</evidence>
<dbReference type="InterPro" id="IPR003593">
    <property type="entry name" value="AAA+_ATPase"/>
</dbReference>
<dbReference type="InterPro" id="IPR050086">
    <property type="entry name" value="MetN_ABC_transporter-like"/>
</dbReference>
<dbReference type="InterPro" id="IPR003439">
    <property type="entry name" value="ABC_transporter-like_ATP-bd"/>
</dbReference>
<proteinExistence type="inferred from homology"/>
<evidence type="ECO:0000256" key="3">
    <source>
        <dbReference type="ARBA" id="ARBA00022448"/>
    </source>
</evidence>
<dbReference type="Pfam" id="PF00005">
    <property type="entry name" value="ABC_tran"/>
    <property type="match status" value="1"/>
</dbReference>
<dbReference type="PANTHER" id="PTHR43166">
    <property type="entry name" value="AMINO ACID IMPORT ATP-BINDING PROTEIN"/>
    <property type="match status" value="1"/>
</dbReference>
<name>A0A212K3V6_9DELT</name>
<keyword evidence="8" id="KW-0472">Membrane</keyword>
<keyword evidence="5" id="KW-0547">Nucleotide-binding</keyword>
<gene>
    <name evidence="10" type="primary">glnQ</name>
    <name evidence="10" type="ORF">KL86DPRO_20643</name>
</gene>
<evidence type="ECO:0000256" key="8">
    <source>
        <dbReference type="ARBA" id="ARBA00023136"/>
    </source>
</evidence>
<keyword evidence="3" id="KW-0813">Transport</keyword>
<dbReference type="PROSITE" id="PS50893">
    <property type="entry name" value="ABC_TRANSPORTER_2"/>
    <property type="match status" value="1"/>
</dbReference>
<dbReference type="AlphaFoldDB" id="A0A212K3V6"/>
<keyword evidence="7" id="KW-0029">Amino-acid transport</keyword>
<evidence type="ECO:0000256" key="1">
    <source>
        <dbReference type="ARBA" id="ARBA00004202"/>
    </source>
</evidence>
<dbReference type="SMART" id="SM00382">
    <property type="entry name" value="AAA"/>
    <property type="match status" value="1"/>
</dbReference>
<dbReference type="GO" id="GO:0005886">
    <property type="term" value="C:plasma membrane"/>
    <property type="evidence" value="ECO:0007669"/>
    <property type="project" value="UniProtKB-SubCell"/>
</dbReference>
<keyword evidence="4" id="KW-1003">Cell membrane</keyword>
<dbReference type="PIRSF" id="PIRSF039085">
    <property type="entry name" value="ABC_ATPase_HisP"/>
    <property type="match status" value="1"/>
</dbReference>
<evidence type="ECO:0000259" key="9">
    <source>
        <dbReference type="PROSITE" id="PS50893"/>
    </source>
</evidence>